<accession>K1TUF0</accession>
<dbReference type="GO" id="GO:0016020">
    <property type="term" value="C:membrane"/>
    <property type="evidence" value="ECO:0007669"/>
    <property type="project" value="InterPro"/>
</dbReference>
<dbReference type="InterPro" id="IPR003688">
    <property type="entry name" value="TraG/VirD4"/>
</dbReference>
<dbReference type="Pfam" id="PF02534">
    <property type="entry name" value="T4SS-DNA_transf"/>
    <property type="match status" value="1"/>
</dbReference>
<evidence type="ECO:0000313" key="1">
    <source>
        <dbReference type="EMBL" id="EKC76567.1"/>
    </source>
</evidence>
<comment type="caution">
    <text evidence="1">The sequence shown here is derived from an EMBL/GenBank/DDBJ whole genome shotgun (WGS) entry which is preliminary data.</text>
</comment>
<name>K1TUF0_9ZZZZ</name>
<protein>
    <submittedName>
        <fullName evidence="1">Type IV secretory pathway, VirD4 component</fullName>
    </submittedName>
</protein>
<gene>
    <name evidence="1" type="ORF">OBE_00773</name>
</gene>
<sequence>MQNDNDVQKLVTNLFKSTTPKGSQSNDPFWDTAASMLLLALVFYLHYEAPPEEQNFAMVMEMLRAGAIEDEDDPSPSPLDNLFSDLMIDNPDHIALKYYHSYHSGSSKTLKSIQITLAARLEKFNLESLAALTSADELDLQSLGEKKVALFALI</sequence>
<dbReference type="EMBL" id="AJWZ01000529">
    <property type="protein sequence ID" value="EKC76567.1"/>
    <property type="molecule type" value="Genomic_DNA"/>
</dbReference>
<feature type="non-terminal residue" evidence="1">
    <location>
        <position position="154"/>
    </location>
</feature>
<organism evidence="1">
    <name type="scientific">human gut metagenome</name>
    <dbReference type="NCBI Taxonomy" id="408170"/>
    <lineage>
        <taxon>unclassified sequences</taxon>
        <taxon>metagenomes</taxon>
        <taxon>organismal metagenomes</taxon>
    </lineage>
</organism>
<proteinExistence type="predicted"/>
<reference evidence="1" key="1">
    <citation type="journal article" date="2013" name="Environ. Microbiol.">
        <title>Microbiota from the distal guts of lean and obese adolescents exhibit partial functional redundancy besides clear differences in community structure.</title>
        <authorList>
            <person name="Ferrer M."/>
            <person name="Ruiz A."/>
            <person name="Lanza F."/>
            <person name="Haange S.B."/>
            <person name="Oberbach A."/>
            <person name="Till H."/>
            <person name="Bargiela R."/>
            <person name="Campoy C."/>
            <person name="Segura M.T."/>
            <person name="Richter M."/>
            <person name="von Bergen M."/>
            <person name="Seifert J."/>
            <person name="Suarez A."/>
        </authorList>
    </citation>
    <scope>NUCLEOTIDE SEQUENCE</scope>
</reference>
<dbReference type="AlphaFoldDB" id="K1TUF0"/>